<reference evidence="3" key="1">
    <citation type="submission" date="2017-04" db="EMBL/GenBank/DDBJ databases">
        <authorList>
            <person name="Varghese N."/>
            <person name="Submissions S."/>
        </authorList>
    </citation>
    <scope>NUCLEOTIDE SEQUENCE [LARGE SCALE GENOMIC DNA]</scope>
    <source>
        <strain evidence="3">DSM 16537</strain>
    </source>
</reference>
<feature type="compositionally biased region" description="Pro residues" evidence="1">
    <location>
        <begin position="252"/>
        <end position="263"/>
    </location>
</feature>
<keyword evidence="3" id="KW-1185">Reference proteome</keyword>
<organism evidence="2 3">
    <name type="scientific">Aquiflexum balticum DSM 16537</name>
    <dbReference type="NCBI Taxonomy" id="758820"/>
    <lineage>
        <taxon>Bacteria</taxon>
        <taxon>Pseudomonadati</taxon>
        <taxon>Bacteroidota</taxon>
        <taxon>Cytophagia</taxon>
        <taxon>Cytophagales</taxon>
        <taxon>Cyclobacteriaceae</taxon>
        <taxon>Aquiflexum</taxon>
    </lineage>
</organism>
<evidence type="ECO:0000313" key="3">
    <source>
        <dbReference type="Proteomes" id="UP000192333"/>
    </source>
</evidence>
<dbReference type="RefSeq" id="WP_084121261.1">
    <property type="nucleotide sequence ID" value="NZ_LT838813.1"/>
</dbReference>
<name>A0A1W2H6B6_9BACT</name>
<evidence type="ECO:0000313" key="2">
    <source>
        <dbReference type="EMBL" id="SMD44490.1"/>
    </source>
</evidence>
<sequence>MKKIDYSLSEKTKIALVSDPFGLDETVELSNNYLKIPDLNAAFPFKEYFLGLFNSSALNISEDKSGVRFWYCLRSGIGPFPKFFLALETLDRYDKKNPEDQTNMLENLFIPKMKGYWKKPIDKPNVETFLKRDIFKNSKPNPNKIRKKNVIRFSQNFKNQIKSPSTNEVGTSDPYCKYSIAYFENNDEFKTFMGRKPDRIAFIMGYSRDTLHFPNYIRPILAGIDKEGNIILPKEDAGSGVVSEKTFLQHSWPPPPPNTEEEN</sequence>
<protein>
    <submittedName>
        <fullName evidence="2">Uncharacterized protein</fullName>
    </submittedName>
</protein>
<feature type="region of interest" description="Disordered" evidence="1">
    <location>
        <begin position="243"/>
        <end position="263"/>
    </location>
</feature>
<gene>
    <name evidence="2" type="ORF">SAMN00777080_3112</name>
</gene>
<accession>A0A1W2H6B6</accession>
<dbReference type="Proteomes" id="UP000192333">
    <property type="component" value="Chromosome I"/>
</dbReference>
<evidence type="ECO:0000256" key="1">
    <source>
        <dbReference type="SAM" id="MobiDB-lite"/>
    </source>
</evidence>
<proteinExistence type="predicted"/>
<dbReference type="EMBL" id="LT838813">
    <property type="protein sequence ID" value="SMD44490.1"/>
    <property type="molecule type" value="Genomic_DNA"/>
</dbReference>
<dbReference type="AlphaFoldDB" id="A0A1W2H6B6"/>